<dbReference type="SMART" id="SM00320">
    <property type="entry name" value="WD40"/>
    <property type="match status" value="9"/>
</dbReference>
<dbReference type="Gene3D" id="2.130.10.10">
    <property type="entry name" value="YVTN repeat-like/Quinoprotein amine dehydrogenase"/>
    <property type="match status" value="3"/>
</dbReference>
<dbReference type="SUPFAM" id="SSF52540">
    <property type="entry name" value="P-loop containing nucleoside triphosphate hydrolases"/>
    <property type="match status" value="1"/>
</dbReference>
<feature type="domain" description="HTH cro/C1-type" evidence="2">
    <location>
        <begin position="22"/>
        <end position="79"/>
    </location>
</feature>
<dbReference type="SMART" id="SM00530">
    <property type="entry name" value="HTH_XRE"/>
    <property type="match status" value="1"/>
</dbReference>
<feature type="repeat" description="WD" evidence="1">
    <location>
        <begin position="837"/>
        <end position="871"/>
    </location>
</feature>
<dbReference type="Gene3D" id="1.10.260.40">
    <property type="entry name" value="lambda repressor-like DNA-binding domains"/>
    <property type="match status" value="1"/>
</dbReference>
<dbReference type="PROSITE" id="PS50943">
    <property type="entry name" value="HTH_CROC1"/>
    <property type="match status" value="1"/>
</dbReference>
<dbReference type="InterPro" id="IPR036322">
    <property type="entry name" value="WD40_repeat_dom_sf"/>
</dbReference>
<accession>A0ABS7P6H0</accession>
<dbReference type="InterPro" id="IPR027417">
    <property type="entry name" value="P-loop_NTPase"/>
</dbReference>
<dbReference type="Pfam" id="PF00400">
    <property type="entry name" value="WD40"/>
    <property type="match status" value="1"/>
</dbReference>
<dbReference type="InterPro" id="IPR010982">
    <property type="entry name" value="Lambda_DNA-bd_dom_sf"/>
</dbReference>
<dbReference type="CDD" id="cd00093">
    <property type="entry name" value="HTH_XRE"/>
    <property type="match status" value="1"/>
</dbReference>
<comment type="caution">
    <text evidence="3">The sequence shown here is derived from an EMBL/GenBank/DDBJ whole genome shotgun (WGS) entry which is preliminary data.</text>
</comment>
<keyword evidence="4" id="KW-1185">Reference proteome</keyword>
<gene>
    <name evidence="3" type="ORF">HQ603_14740</name>
</gene>
<dbReference type="SUPFAM" id="SSF50978">
    <property type="entry name" value="WD40 repeat-like"/>
    <property type="match status" value="1"/>
</dbReference>
<dbReference type="InterPro" id="IPR001387">
    <property type="entry name" value="Cro/C1-type_HTH"/>
</dbReference>
<dbReference type="PANTHER" id="PTHR19879">
    <property type="entry name" value="TRANSCRIPTION INITIATION FACTOR TFIID"/>
    <property type="match status" value="1"/>
</dbReference>
<dbReference type="EMBL" id="JABUBU010000017">
    <property type="protein sequence ID" value="MBY6368009.1"/>
    <property type="molecule type" value="Genomic_DNA"/>
</dbReference>
<dbReference type="SUPFAM" id="SSF47413">
    <property type="entry name" value="lambda repressor-like DNA-binding domains"/>
    <property type="match status" value="1"/>
</dbReference>
<dbReference type="PANTHER" id="PTHR19879:SF9">
    <property type="entry name" value="TRANSCRIPTION INITIATION FACTOR TFIID SUBUNIT 5"/>
    <property type="match status" value="1"/>
</dbReference>
<dbReference type="Pfam" id="PF20703">
    <property type="entry name" value="nSTAND1"/>
    <property type="match status" value="1"/>
</dbReference>
<dbReference type="InterPro" id="IPR001680">
    <property type="entry name" value="WD40_rpt"/>
</dbReference>
<name>A0ABS7P6H0_9NOCA</name>
<evidence type="ECO:0000256" key="1">
    <source>
        <dbReference type="PROSITE-ProRule" id="PRU00221"/>
    </source>
</evidence>
<sequence length="1258" mass="131860">MSWGAGRDPGAVQSREDLADALRGLRESSGVTVRAIADRADVRLATVGGWFSGKHVPTPSNQDSFRRVLDACGVAPDDADAWWAAVLRVRRATQRRAAATPYRGLAAFSVDDSRWFHGRADETDALLDRVRLLTGGGILAVVGASGAGKSSLLSAGLLARIERGDLGARTAVRTTPSRLRDLHDLRDLRDLDARPDVVVIDQAEELWGEAFDASERRRYLDRLENLTTDADHPVVAVVALRADFYASALTEPTMAAVLSSGPLVVGPLDEQRVRRVITAPAETAGARFDPALVDVLLAELGVRSQQGLSPSTLPLLSHVLLATWERARTSVLSVADYRATGGIAAAVEQTAEAVLGAYDADERAVAERLLLRLVDLDGPTVTRRLVPLAEVGAVAAEVVDDLTDARLLTVDEQFVSITHEALVTTWPRFAELIDAHRAWVVHHRTLTQYARGWDETGRDRGELLSETRSALYESLLATGGRREHLNALETEYVTESAAEHRRTADARRRRARVRAALTSALAVMTVLAVAAATLAVSARSRAVSERNDAVEARAVADARVVLAQSRRLRDQDPALSAQLAVAAYEMDPSFDARSAVLDTTASAVPTRVVGPAGPTQSVLDEAGRVLAVGYSSGSVDLYRGDPDDESAFAQAPPSRVTTDAGPVQSLAVDASGTRVAVGSATLVAVYDVSVRGGPRRIATLPLDTTAQSIVFRPGSAELAVGTATSTVLRWSYETPAPPTRLDVPGAGNTVVDYTPDGRRLVGAGNGRALTVWDTDSGEALFAVPFDGSTYRYLDLDVAPDGTTLAAGTTGREVRRWTLGGDGRLTDLAPLGQFGSYVTTVAFDRTGQFFAAGSSDASTVVWNARTDDEVATLPGPAVVGSVAFGGTGSLITSDGGGTTRRWRVPGPDLPGPTASVFTLVHRQGGPSVLAGVGQRGDGAVVWRAGAGGVEPTPATLRPGPGVVYTGASALSWDSSTAVVGTSTGGVETWDVTDPARPVRLGAIDGVVPLLVGGLAFTADDRYLLLSQQDAPDVAVLDLADPAAPRAVSTFTVTGLPSLSIFRTDRAVVHVATSAAAVETWDLTDPLRPVRIGQLTGLPAAGNAVALSADRSVLAVGTADGTVTLVDATDPAQLRVLGTTGADTEVYSLAFDADDGRLVGGTSIDSAWIWDVRDPTAPQPFAALSATGERVYDAVFVGADTVVAGGVGGTVRQWTIDPEAAIENLCARAGTLVTEPEWAGLLPGVDYAPPCGRGALRSPR</sequence>
<dbReference type="InterPro" id="IPR049052">
    <property type="entry name" value="nSTAND1"/>
</dbReference>
<dbReference type="Proteomes" id="UP000825228">
    <property type="component" value="Unassembled WGS sequence"/>
</dbReference>
<evidence type="ECO:0000313" key="3">
    <source>
        <dbReference type="EMBL" id="MBY6368009.1"/>
    </source>
</evidence>
<dbReference type="PROSITE" id="PS50082">
    <property type="entry name" value="WD_REPEATS_2"/>
    <property type="match status" value="2"/>
</dbReference>
<keyword evidence="1" id="KW-0853">WD repeat</keyword>
<feature type="repeat" description="WD" evidence="1">
    <location>
        <begin position="751"/>
        <end position="782"/>
    </location>
</feature>
<dbReference type="SUPFAM" id="SSF101908">
    <property type="entry name" value="Putative isomerase YbhE"/>
    <property type="match status" value="1"/>
</dbReference>
<proteinExistence type="predicted"/>
<dbReference type="InterPro" id="IPR015943">
    <property type="entry name" value="WD40/YVTN_repeat-like_dom_sf"/>
</dbReference>
<evidence type="ECO:0000313" key="4">
    <source>
        <dbReference type="Proteomes" id="UP000825228"/>
    </source>
</evidence>
<organism evidence="3 4">
    <name type="scientific">Rhodococcoides corynebacterioides</name>
    <dbReference type="NCBI Taxonomy" id="53972"/>
    <lineage>
        <taxon>Bacteria</taxon>
        <taxon>Bacillati</taxon>
        <taxon>Actinomycetota</taxon>
        <taxon>Actinomycetes</taxon>
        <taxon>Mycobacteriales</taxon>
        <taxon>Nocardiaceae</taxon>
        <taxon>Rhodococcoides</taxon>
    </lineage>
</organism>
<reference evidence="3 4" key="1">
    <citation type="submission" date="2020-06" db="EMBL/GenBank/DDBJ databases">
        <title>Taxonomy, biology and ecology of Rhodococcus bacteria occurring in California pistachio and other woody hosts as revealed by genome sequence analyses.</title>
        <authorList>
            <person name="Gai Y."/>
            <person name="Riely B."/>
        </authorList>
    </citation>
    <scope>NUCLEOTIDE SEQUENCE [LARGE SCALE GENOMIC DNA]</scope>
    <source>
        <strain evidence="3 4">BP-281</strain>
    </source>
</reference>
<protein>
    <submittedName>
        <fullName evidence="3">Helix-turn-helix domain-containing protein</fullName>
    </submittedName>
</protein>
<dbReference type="Gene3D" id="3.40.50.300">
    <property type="entry name" value="P-loop containing nucleotide triphosphate hydrolases"/>
    <property type="match status" value="1"/>
</dbReference>
<dbReference type="Pfam" id="PF13560">
    <property type="entry name" value="HTH_31"/>
    <property type="match status" value="1"/>
</dbReference>
<dbReference type="RefSeq" id="WP_222685367.1">
    <property type="nucleotide sequence ID" value="NZ_JABUBT010000009.1"/>
</dbReference>
<evidence type="ECO:0000259" key="2">
    <source>
        <dbReference type="PROSITE" id="PS50943"/>
    </source>
</evidence>